<reference evidence="1" key="1">
    <citation type="submission" date="2014-09" db="EMBL/GenBank/DDBJ databases">
        <authorList>
            <person name="Magalhaes I.L.F."/>
            <person name="Oliveira U."/>
            <person name="Santos F.R."/>
            <person name="Vidigal T.H.D.A."/>
            <person name="Brescovit A.D."/>
            <person name="Santos A.J."/>
        </authorList>
    </citation>
    <scope>NUCLEOTIDE SEQUENCE</scope>
    <source>
        <tissue evidence="1">Shoot tissue taken approximately 20 cm above the soil surface</tissue>
    </source>
</reference>
<evidence type="ECO:0000313" key="1">
    <source>
        <dbReference type="EMBL" id="JAE05624.1"/>
    </source>
</evidence>
<protein>
    <submittedName>
        <fullName evidence="1">Uncharacterized protein</fullName>
    </submittedName>
</protein>
<name>A0A0A9F371_ARUDO</name>
<proteinExistence type="predicted"/>
<reference evidence="1" key="2">
    <citation type="journal article" date="2015" name="Data Brief">
        <title>Shoot transcriptome of the giant reed, Arundo donax.</title>
        <authorList>
            <person name="Barrero R.A."/>
            <person name="Guerrero F.D."/>
            <person name="Moolhuijzen P."/>
            <person name="Goolsby J.A."/>
            <person name="Tidwell J."/>
            <person name="Bellgard S.E."/>
            <person name="Bellgard M.I."/>
        </authorList>
    </citation>
    <scope>NUCLEOTIDE SEQUENCE</scope>
    <source>
        <tissue evidence="1">Shoot tissue taken approximately 20 cm above the soil surface</tissue>
    </source>
</reference>
<dbReference type="EMBL" id="GBRH01192272">
    <property type="protein sequence ID" value="JAE05624.1"/>
    <property type="molecule type" value="Transcribed_RNA"/>
</dbReference>
<organism evidence="1">
    <name type="scientific">Arundo donax</name>
    <name type="common">Giant reed</name>
    <name type="synonym">Donax arundinaceus</name>
    <dbReference type="NCBI Taxonomy" id="35708"/>
    <lineage>
        <taxon>Eukaryota</taxon>
        <taxon>Viridiplantae</taxon>
        <taxon>Streptophyta</taxon>
        <taxon>Embryophyta</taxon>
        <taxon>Tracheophyta</taxon>
        <taxon>Spermatophyta</taxon>
        <taxon>Magnoliopsida</taxon>
        <taxon>Liliopsida</taxon>
        <taxon>Poales</taxon>
        <taxon>Poaceae</taxon>
        <taxon>PACMAD clade</taxon>
        <taxon>Arundinoideae</taxon>
        <taxon>Arundineae</taxon>
        <taxon>Arundo</taxon>
    </lineage>
</organism>
<dbReference type="AlphaFoldDB" id="A0A0A9F371"/>
<accession>A0A0A9F371</accession>
<sequence length="50" mass="5494">MINSCHSPTCCSMVQGKRAMPMGISSDTLAYRVIFTALCESRIQCLFCST</sequence>